<evidence type="ECO:0000313" key="2">
    <source>
        <dbReference type="Proteomes" id="UP001139031"/>
    </source>
</evidence>
<reference evidence="1" key="1">
    <citation type="submission" date="2021-08" db="EMBL/GenBank/DDBJ databases">
        <authorList>
            <person name="Stevens D.C."/>
        </authorList>
    </citation>
    <scope>NUCLEOTIDE SEQUENCE</scope>
    <source>
        <strain evidence="1">DSM 53165</strain>
    </source>
</reference>
<dbReference type="Proteomes" id="UP001139031">
    <property type="component" value="Unassembled WGS sequence"/>
</dbReference>
<dbReference type="EMBL" id="JAIRAU010000001">
    <property type="protein sequence ID" value="MBZ5707776.1"/>
    <property type="molecule type" value="Genomic_DNA"/>
</dbReference>
<sequence>MAEIGNPLPFGSALFVDEDGAFRRAPVREFAFTEVRRGEATREFTAALLTTLAEWHEG</sequence>
<protein>
    <submittedName>
        <fullName evidence="1">Uncharacterized protein</fullName>
    </submittedName>
</protein>
<dbReference type="RefSeq" id="WP_224189539.1">
    <property type="nucleotide sequence ID" value="NZ_JAIRAU010000001.1"/>
</dbReference>
<evidence type="ECO:0000313" key="1">
    <source>
        <dbReference type="EMBL" id="MBZ5707776.1"/>
    </source>
</evidence>
<keyword evidence="2" id="KW-1185">Reference proteome</keyword>
<gene>
    <name evidence="1" type="ORF">K7C98_00795</name>
</gene>
<proteinExistence type="predicted"/>
<organism evidence="1 2">
    <name type="scientific">Nannocystis pusilla</name>
    <dbReference type="NCBI Taxonomy" id="889268"/>
    <lineage>
        <taxon>Bacteria</taxon>
        <taxon>Pseudomonadati</taxon>
        <taxon>Myxococcota</taxon>
        <taxon>Polyangia</taxon>
        <taxon>Nannocystales</taxon>
        <taxon>Nannocystaceae</taxon>
        <taxon>Nannocystis</taxon>
    </lineage>
</organism>
<name>A0ABS7TI28_9BACT</name>
<accession>A0ABS7TI28</accession>
<comment type="caution">
    <text evidence="1">The sequence shown here is derived from an EMBL/GenBank/DDBJ whole genome shotgun (WGS) entry which is preliminary data.</text>
</comment>